<keyword evidence="1" id="KW-0663">Pyridoxal phosphate</keyword>
<dbReference type="InterPro" id="IPR050478">
    <property type="entry name" value="Ethylene_sulfur-biosynth"/>
</dbReference>
<keyword evidence="3" id="KW-0808">Transferase</keyword>
<gene>
    <name evidence="3" type="ORF">GCM10010430_28960</name>
</gene>
<dbReference type="SUPFAM" id="SSF53383">
    <property type="entry name" value="PLP-dependent transferases"/>
    <property type="match status" value="1"/>
</dbReference>
<dbReference type="Gene3D" id="3.90.1150.10">
    <property type="entry name" value="Aspartate Aminotransferase, domain 1"/>
    <property type="match status" value="1"/>
</dbReference>
<dbReference type="Gene3D" id="3.40.640.10">
    <property type="entry name" value="Type I PLP-dependent aspartate aminotransferase-like (Major domain)"/>
    <property type="match status" value="1"/>
</dbReference>
<keyword evidence="4" id="KW-1185">Reference proteome</keyword>
<dbReference type="PANTHER" id="PTHR43795">
    <property type="entry name" value="BIFUNCTIONAL ASPARTATE AMINOTRANSFERASE AND GLUTAMATE/ASPARTATE-PREPHENATE AMINOTRANSFERASE-RELATED"/>
    <property type="match status" value="1"/>
</dbReference>
<proteinExistence type="predicted"/>
<dbReference type="InterPro" id="IPR015422">
    <property type="entry name" value="PyrdxlP-dep_Trfase_small"/>
</dbReference>
<protein>
    <submittedName>
        <fullName evidence="3">Pyridoxal phosphate-dependent aminotransferase</fullName>
    </submittedName>
</protein>
<evidence type="ECO:0000313" key="3">
    <source>
        <dbReference type="EMBL" id="GAA2245296.1"/>
    </source>
</evidence>
<comment type="caution">
    <text evidence="3">The sequence shown here is derived from an EMBL/GenBank/DDBJ whole genome shotgun (WGS) entry which is preliminary data.</text>
</comment>
<evidence type="ECO:0000256" key="1">
    <source>
        <dbReference type="ARBA" id="ARBA00022898"/>
    </source>
</evidence>
<dbReference type="InterPro" id="IPR015421">
    <property type="entry name" value="PyrdxlP-dep_Trfase_major"/>
</dbReference>
<reference evidence="3 4" key="1">
    <citation type="journal article" date="2019" name="Int. J. Syst. Evol. Microbiol.">
        <title>The Global Catalogue of Microorganisms (GCM) 10K type strain sequencing project: providing services to taxonomists for standard genome sequencing and annotation.</title>
        <authorList>
            <consortium name="The Broad Institute Genomics Platform"/>
            <consortium name="The Broad Institute Genome Sequencing Center for Infectious Disease"/>
            <person name="Wu L."/>
            <person name="Ma J."/>
        </authorList>
    </citation>
    <scope>NUCLEOTIDE SEQUENCE [LARGE SCALE GENOMIC DNA]</scope>
    <source>
        <strain evidence="3 4">JCM 7356</strain>
    </source>
</reference>
<feature type="domain" description="Aminotransferase class I/classII large" evidence="2">
    <location>
        <begin position="61"/>
        <end position="403"/>
    </location>
</feature>
<keyword evidence="3" id="KW-0032">Aminotransferase</keyword>
<evidence type="ECO:0000313" key="4">
    <source>
        <dbReference type="Proteomes" id="UP001500305"/>
    </source>
</evidence>
<dbReference type="Pfam" id="PF00155">
    <property type="entry name" value="Aminotran_1_2"/>
    <property type="match status" value="1"/>
</dbReference>
<dbReference type="GO" id="GO:0008483">
    <property type="term" value="F:transaminase activity"/>
    <property type="evidence" value="ECO:0007669"/>
    <property type="project" value="UniProtKB-KW"/>
</dbReference>
<name>A0ABN3DZN0_9ACTN</name>
<dbReference type="CDD" id="cd00609">
    <property type="entry name" value="AAT_like"/>
    <property type="match status" value="1"/>
</dbReference>
<sequence>MVSRTAAALTAASPAIAEAHFRAEARPYHPRLRPDGYLNLGTAENRLVGDLLADHLARPGALTEENTRYAELHGSPVLRRRIAELLTRTGRSAVDPEDLVVVSGATAALDIIATILCDPGEAIVVPAPYYAAFDTDLGGRSGARVVPALLDESDDFALSARAVDRTVTELHRQGVTVRAVVLASPSNPLGQVHSAEQLRELTQVAAAHDLDLVGDELYSHSVFGPTPFTSLRNPAVGQARAGRTHTIWGFAKDFGLPGFKTGVLHVTDPRVRAAARALSYFAPVSTGTQSFLADLLDDPEWTAGFLAENRRRLAASYAATAGALAREGIPHIPAEAGCSLWLDLRDRLPEPTYDGERELWRTILEQARVSIIPGEIFHPNAPGWFRLCHTQDQETVAEAVARLGRLLGSRPRP</sequence>
<dbReference type="InterPro" id="IPR015424">
    <property type="entry name" value="PyrdxlP-dep_Trfase"/>
</dbReference>
<dbReference type="EMBL" id="BAAATR010000010">
    <property type="protein sequence ID" value="GAA2245296.1"/>
    <property type="molecule type" value="Genomic_DNA"/>
</dbReference>
<evidence type="ECO:0000259" key="2">
    <source>
        <dbReference type="Pfam" id="PF00155"/>
    </source>
</evidence>
<accession>A0ABN3DZN0</accession>
<dbReference type="Proteomes" id="UP001500305">
    <property type="component" value="Unassembled WGS sequence"/>
</dbReference>
<dbReference type="RefSeq" id="WP_344636753.1">
    <property type="nucleotide sequence ID" value="NZ_BAAATR010000010.1"/>
</dbReference>
<dbReference type="InterPro" id="IPR004839">
    <property type="entry name" value="Aminotransferase_I/II_large"/>
</dbReference>
<organism evidence="3 4">
    <name type="scientific">Kitasatospora cystarginea</name>
    <dbReference type="NCBI Taxonomy" id="58350"/>
    <lineage>
        <taxon>Bacteria</taxon>
        <taxon>Bacillati</taxon>
        <taxon>Actinomycetota</taxon>
        <taxon>Actinomycetes</taxon>
        <taxon>Kitasatosporales</taxon>
        <taxon>Streptomycetaceae</taxon>
        <taxon>Kitasatospora</taxon>
    </lineage>
</organism>
<dbReference type="PANTHER" id="PTHR43795:SF39">
    <property type="entry name" value="AMINOTRANSFERASE CLASS I_CLASSII DOMAIN-CONTAINING PROTEIN"/>
    <property type="match status" value="1"/>
</dbReference>
<dbReference type="PRINTS" id="PR00753">
    <property type="entry name" value="ACCSYNTHASE"/>
</dbReference>